<organism evidence="1 2">
    <name type="scientific">Amycolatopsis lexingtonensis</name>
    <dbReference type="NCBI Taxonomy" id="218822"/>
    <lineage>
        <taxon>Bacteria</taxon>
        <taxon>Bacillati</taxon>
        <taxon>Actinomycetota</taxon>
        <taxon>Actinomycetes</taxon>
        <taxon>Pseudonocardiales</taxon>
        <taxon>Pseudonocardiaceae</taxon>
        <taxon>Amycolatopsis</taxon>
    </lineage>
</organism>
<evidence type="ECO:0000313" key="2">
    <source>
        <dbReference type="Proteomes" id="UP000631670"/>
    </source>
</evidence>
<gene>
    <name evidence="1" type="ORF">H4696_008451</name>
</gene>
<reference evidence="1 2" key="1">
    <citation type="submission" date="2020-10" db="EMBL/GenBank/DDBJ databases">
        <title>Sequencing the genomes of 1000 actinobacteria strains.</title>
        <authorList>
            <person name="Klenk H.-P."/>
        </authorList>
    </citation>
    <scope>NUCLEOTIDE SEQUENCE [LARGE SCALE GENOMIC DNA]</scope>
    <source>
        <strain evidence="1 2">DSM 44653</strain>
    </source>
</reference>
<dbReference type="RefSeq" id="WP_086862030.1">
    <property type="nucleotide sequence ID" value="NZ_JADBEG010000001.1"/>
</dbReference>
<name>A0ABR9IDW4_9PSEU</name>
<dbReference type="Proteomes" id="UP000631670">
    <property type="component" value="Unassembled WGS sequence"/>
</dbReference>
<sequence length="84" mass="9198">MTTATYPELDPNWVLDTLSRLLVEDYADEAVTLAAGRPAMTDTDRLVGTGRALSYLYVLTAGRLGRTYEQQAAMRDAAESEVAK</sequence>
<evidence type="ECO:0000313" key="1">
    <source>
        <dbReference type="EMBL" id="MBE1501351.1"/>
    </source>
</evidence>
<protein>
    <submittedName>
        <fullName evidence="1">Uncharacterized protein</fullName>
    </submittedName>
</protein>
<keyword evidence="2" id="KW-1185">Reference proteome</keyword>
<accession>A0ABR9IDW4</accession>
<proteinExistence type="predicted"/>
<dbReference type="EMBL" id="JADBEG010000001">
    <property type="protein sequence ID" value="MBE1501351.1"/>
    <property type="molecule type" value="Genomic_DNA"/>
</dbReference>
<comment type="caution">
    <text evidence="1">The sequence shown here is derived from an EMBL/GenBank/DDBJ whole genome shotgun (WGS) entry which is preliminary data.</text>
</comment>